<name>A0AAD8P1P6_TARER</name>
<proteinExistence type="predicted"/>
<sequence>WTAFTRLQARTCLPPQSGRHYSHPLPGMDSLHLHLTLLLSLTRLRCGAFHCHCGARLRKVSQTRHCLIA</sequence>
<evidence type="ECO:0000313" key="2">
    <source>
        <dbReference type="Proteomes" id="UP001229421"/>
    </source>
</evidence>
<protein>
    <submittedName>
        <fullName evidence="1">Uncharacterized protein</fullName>
    </submittedName>
</protein>
<comment type="caution">
    <text evidence="1">The sequence shown here is derived from an EMBL/GenBank/DDBJ whole genome shotgun (WGS) entry which is preliminary data.</text>
</comment>
<accession>A0AAD8P1P6</accession>
<feature type="non-terminal residue" evidence="1">
    <location>
        <position position="1"/>
    </location>
</feature>
<feature type="non-terminal residue" evidence="1">
    <location>
        <position position="69"/>
    </location>
</feature>
<organism evidence="1 2">
    <name type="scientific">Tagetes erecta</name>
    <name type="common">African marigold</name>
    <dbReference type="NCBI Taxonomy" id="13708"/>
    <lineage>
        <taxon>Eukaryota</taxon>
        <taxon>Viridiplantae</taxon>
        <taxon>Streptophyta</taxon>
        <taxon>Embryophyta</taxon>
        <taxon>Tracheophyta</taxon>
        <taxon>Spermatophyta</taxon>
        <taxon>Magnoliopsida</taxon>
        <taxon>eudicotyledons</taxon>
        <taxon>Gunneridae</taxon>
        <taxon>Pentapetalae</taxon>
        <taxon>asterids</taxon>
        <taxon>campanulids</taxon>
        <taxon>Asterales</taxon>
        <taxon>Asteraceae</taxon>
        <taxon>Asteroideae</taxon>
        <taxon>Heliantheae alliance</taxon>
        <taxon>Tageteae</taxon>
        <taxon>Tagetes</taxon>
    </lineage>
</organism>
<evidence type="ECO:0000313" key="1">
    <source>
        <dbReference type="EMBL" id="KAK1430113.1"/>
    </source>
</evidence>
<gene>
    <name evidence="1" type="ORF">QVD17_12632</name>
</gene>
<dbReference type="EMBL" id="JAUHHV010000003">
    <property type="protein sequence ID" value="KAK1430113.1"/>
    <property type="molecule type" value="Genomic_DNA"/>
</dbReference>
<dbReference type="Proteomes" id="UP001229421">
    <property type="component" value="Unassembled WGS sequence"/>
</dbReference>
<reference evidence="1" key="1">
    <citation type="journal article" date="2023" name="bioRxiv">
        <title>Improved chromosome-level genome assembly for marigold (Tagetes erecta).</title>
        <authorList>
            <person name="Jiang F."/>
            <person name="Yuan L."/>
            <person name="Wang S."/>
            <person name="Wang H."/>
            <person name="Xu D."/>
            <person name="Wang A."/>
            <person name="Fan W."/>
        </authorList>
    </citation>
    <scope>NUCLEOTIDE SEQUENCE</scope>
    <source>
        <strain evidence="1">WSJ</strain>
        <tissue evidence="1">Leaf</tissue>
    </source>
</reference>
<keyword evidence="2" id="KW-1185">Reference proteome</keyword>
<dbReference type="AlphaFoldDB" id="A0AAD8P1P6"/>